<dbReference type="Gene3D" id="3.40.50.2000">
    <property type="entry name" value="Glycogen Phosphorylase B"/>
    <property type="match status" value="1"/>
</dbReference>
<dbReference type="InterPro" id="IPR029044">
    <property type="entry name" value="Nucleotide-diphossugar_trans"/>
</dbReference>
<evidence type="ECO:0000259" key="1">
    <source>
        <dbReference type="Pfam" id="PF00535"/>
    </source>
</evidence>
<evidence type="ECO:0000313" key="3">
    <source>
        <dbReference type="Proteomes" id="UP000502681"/>
    </source>
</evidence>
<name>A0ABX6L3F8_9GAMM</name>
<dbReference type="SUPFAM" id="SSF53448">
    <property type="entry name" value="Nucleotide-diphospho-sugar transferases"/>
    <property type="match status" value="2"/>
</dbReference>
<proteinExistence type="predicted"/>
<dbReference type="CDD" id="cd04186">
    <property type="entry name" value="GT_2_like_c"/>
    <property type="match status" value="1"/>
</dbReference>
<keyword evidence="3" id="KW-1185">Reference proteome</keyword>
<dbReference type="SUPFAM" id="SSF53756">
    <property type="entry name" value="UDP-Glycosyltransferase/glycogen phosphorylase"/>
    <property type="match status" value="1"/>
</dbReference>
<dbReference type="InterPro" id="IPR001173">
    <property type="entry name" value="Glyco_trans_2-like"/>
</dbReference>
<feature type="domain" description="Glycosyltransferase 2-like" evidence="1">
    <location>
        <begin position="617"/>
        <end position="797"/>
    </location>
</feature>
<accession>A0ABX6L3F8</accession>
<dbReference type="EMBL" id="CP038498">
    <property type="protein sequence ID" value="QJA20850.1"/>
    <property type="molecule type" value="Genomic_DNA"/>
</dbReference>
<gene>
    <name evidence="2" type="ORF">E2566_13365</name>
</gene>
<dbReference type="GeneID" id="90763939"/>
<reference evidence="2 3" key="1">
    <citation type="submission" date="2019-04" db="EMBL/GenBank/DDBJ databases">
        <title>Whole Genome Sequencing of Pectobacterium punjabense SS95.</title>
        <authorList>
            <person name="Sarfraz S."/>
            <person name="Oulghazi S."/>
            <person name="Roques C."/>
            <person name="Vandecasteele C."/>
            <person name="Faure D."/>
        </authorList>
    </citation>
    <scope>NUCLEOTIDE SEQUENCE [LARGE SCALE GENOMIC DNA]</scope>
    <source>
        <strain evidence="2 3">SS95</strain>
    </source>
</reference>
<sequence>MSRVFISTLQLTDYQDETLAMLDLIGAFIDRGWRVDVYCHQYGNTIKNFIEQRYTEDSLFVTDSVEHDFSENYELLWIQSTSLNASLLNRMLNGGITTNIIFDHQSLQRLETMPADIKLENRLADKSLVTLPRLSNFLCDSGLEPSVIQIFSNPVAKKYHEYALPVARSNLEKLLVIVDVWAPSLSSLSDELLPYSVSCDIISREQWLQSNNLQGYDAVLTNGRIAQYVLCSGIPVYLYRDSEFIGYICTELVEGNVFREETAGKVFSAKELADDIIDGYQDAVEYTKQRITYYNQYWCFPYMLDEVLKLLPAPVLKTITDQELQRLSLHNLTLRDKTKPFYSVDQWLNERLITPARRDLLQAFIQAYPEIGNIGVAIMAQGSDEPSILASLASVREQYYAASEVYVLTDNAEVHSPTSDNTCWLSANFCTSSPLNLVIEQTSSSFLLVLSAGDCLLPHALLLLAEHRLRFPSARAFYFDEAIIKDGEADNPMLKPECNIDMLRSYPYIGCNLALDVSSVRSQGVIPSLAGDLELYDVVWQLIEQEGPQALGHIPEVLVFAKQALFDWFRNTQVMSDYPHIIQRHLVRCNVDAKVSTDNEEGTCSIQYQHMSNPLVSIIIPTRDHFSIISRCIETLMAQTQYTNYELLIVDNQSTDPNACQYLSQLTAMGLTQIRVLSWPHPFNFSAINNFAAERAKGDVLLFLNNDTEITNGDWLNAMLNHALRAEVGVVGAKLVFEDGRIQHGGIVLGMNDTAGIAFQGKAAELKGYMNRLRTAHNVSAVSAACMMLRRDVFMDLGGFDERQYPIYFGDVDLALKARRKGYLVVWTPDATLIHLGGASRLLQQHFNLPSLPQPADIDALYARWLPQLANDPCYHPAYDKCAPGFALTQEMARCQSALPGRPLPIVLGVHGDRFGCGYYRIIHPFQSMEREMLIEGGLKDINPGLVDLERLNPDSIIIQRATTQMMSEKMQQYRKYTNTKIVVEYDDLLSSIPIKSIHRKDFSQRVMSGVRRCIEAADWVVASTQPLADELNKYHQDVRVAANRLNPEWWKNLQSQRRVSKKIRIGWAGGSSHAGDLDILRPIIKALENEVDWVFMGMKPENIKCEFHVGVPIEYYPRKMADLNLDMALVPLEINKFNECKSNLRLLELGSCGVPIICTNIEPYRCGLPVTLVNNRFKDWMAAIQMHLDDIDETQRMGDKLRDAVYKDWMLEGDGLIDWMKAWLPK</sequence>
<evidence type="ECO:0000313" key="2">
    <source>
        <dbReference type="EMBL" id="QJA20850.1"/>
    </source>
</evidence>
<organism evidence="2 3">
    <name type="scientific">Pectobacterium punjabense</name>
    <dbReference type="NCBI Taxonomy" id="2108399"/>
    <lineage>
        <taxon>Bacteria</taxon>
        <taxon>Pseudomonadati</taxon>
        <taxon>Pseudomonadota</taxon>
        <taxon>Gammaproteobacteria</taxon>
        <taxon>Enterobacterales</taxon>
        <taxon>Pectobacteriaceae</taxon>
        <taxon>Pectobacterium</taxon>
    </lineage>
</organism>
<dbReference type="PANTHER" id="PTHR43179:SF7">
    <property type="entry name" value="RHAMNOSYLTRANSFERASE WBBL"/>
    <property type="match status" value="1"/>
</dbReference>
<dbReference type="PANTHER" id="PTHR43179">
    <property type="entry name" value="RHAMNOSYLTRANSFERASE WBBL"/>
    <property type="match status" value="1"/>
</dbReference>
<dbReference type="Pfam" id="PF00535">
    <property type="entry name" value="Glycos_transf_2"/>
    <property type="match status" value="1"/>
</dbReference>
<protein>
    <submittedName>
        <fullName evidence="2">Glycosyltransferase</fullName>
    </submittedName>
</protein>
<dbReference type="Proteomes" id="UP000502681">
    <property type="component" value="Chromosome"/>
</dbReference>
<dbReference type="Gene3D" id="3.90.550.10">
    <property type="entry name" value="Spore Coat Polysaccharide Biosynthesis Protein SpsA, Chain A"/>
    <property type="match status" value="1"/>
</dbReference>
<dbReference type="RefSeq" id="WP_107167759.1">
    <property type="nucleotide sequence ID" value="NZ_CP038498.1"/>
</dbReference>